<evidence type="ECO:0000313" key="2">
    <source>
        <dbReference type="EMBL" id="MQL73647.1"/>
    </source>
</evidence>
<keyword evidence="3" id="KW-1185">Reference proteome</keyword>
<dbReference type="Proteomes" id="UP000652761">
    <property type="component" value="Unassembled WGS sequence"/>
</dbReference>
<dbReference type="OrthoDB" id="9970474at2759"/>
<dbReference type="AlphaFoldDB" id="A0A843TUQ1"/>
<sequence>MIRPSSKLSNQKILQTDIQVIDAIDDAASTLCSIALPSTVLEKSKQHNEWMGPMLKLSLPNFRVRTVEPAMVSRLICDKHEESHGDEKTSEASTEPREIEERDLSISVLLSKPILALEFSCLKMHVEAPTILSSHGGRTN</sequence>
<dbReference type="InterPro" id="IPR039343">
    <property type="entry name" value="NDX1-like"/>
</dbReference>
<dbReference type="EMBL" id="NMUH01000176">
    <property type="protein sequence ID" value="MQL73647.1"/>
    <property type="molecule type" value="Genomic_DNA"/>
</dbReference>
<accession>A0A843TUQ1</accession>
<organism evidence="2 3">
    <name type="scientific">Colocasia esculenta</name>
    <name type="common">Wild taro</name>
    <name type="synonym">Arum esculentum</name>
    <dbReference type="NCBI Taxonomy" id="4460"/>
    <lineage>
        <taxon>Eukaryota</taxon>
        <taxon>Viridiplantae</taxon>
        <taxon>Streptophyta</taxon>
        <taxon>Embryophyta</taxon>
        <taxon>Tracheophyta</taxon>
        <taxon>Spermatophyta</taxon>
        <taxon>Magnoliopsida</taxon>
        <taxon>Liliopsida</taxon>
        <taxon>Araceae</taxon>
        <taxon>Aroideae</taxon>
        <taxon>Colocasieae</taxon>
        <taxon>Colocasia</taxon>
    </lineage>
</organism>
<protein>
    <submittedName>
        <fullName evidence="2">Uncharacterized protein</fullName>
    </submittedName>
</protein>
<evidence type="ECO:0000256" key="1">
    <source>
        <dbReference type="SAM" id="MobiDB-lite"/>
    </source>
</evidence>
<dbReference type="PANTHER" id="PTHR35467">
    <property type="match status" value="1"/>
</dbReference>
<reference evidence="2" key="1">
    <citation type="submission" date="2017-07" db="EMBL/GenBank/DDBJ databases">
        <title>Taro Niue Genome Assembly and Annotation.</title>
        <authorList>
            <person name="Atibalentja N."/>
            <person name="Keating K."/>
            <person name="Fields C.J."/>
        </authorList>
    </citation>
    <scope>NUCLEOTIDE SEQUENCE</scope>
    <source>
        <strain evidence="2">Niue_2</strain>
        <tissue evidence="2">Leaf</tissue>
    </source>
</reference>
<comment type="caution">
    <text evidence="2">The sequence shown here is derived from an EMBL/GenBank/DDBJ whole genome shotgun (WGS) entry which is preliminary data.</text>
</comment>
<gene>
    <name evidence="2" type="ORF">Taro_006026</name>
</gene>
<dbReference type="PANTHER" id="PTHR35467:SF2">
    <property type="entry name" value="PROTEIN NEOXANTHIN-DEFICIENT 1"/>
    <property type="match status" value="1"/>
</dbReference>
<feature type="region of interest" description="Disordered" evidence="1">
    <location>
        <begin position="80"/>
        <end position="99"/>
    </location>
</feature>
<evidence type="ECO:0000313" key="3">
    <source>
        <dbReference type="Proteomes" id="UP000652761"/>
    </source>
</evidence>
<proteinExistence type="predicted"/>
<name>A0A843TUQ1_COLES</name>